<dbReference type="SUPFAM" id="SSF51735">
    <property type="entry name" value="NAD(P)-binding Rossmann-fold domains"/>
    <property type="match status" value="1"/>
</dbReference>
<dbReference type="InterPro" id="IPR036291">
    <property type="entry name" value="NAD(P)-bd_dom_sf"/>
</dbReference>
<feature type="domain" description="Ketopantoate reductase N-terminal" evidence="11">
    <location>
        <begin position="4"/>
        <end position="140"/>
    </location>
</feature>
<dbReference type="EC" id="1.1.1.169" evidence="3 10"/>
<evidence type="ECO:0000313" key="13">
    <source>
        <dbReference type="EMBL" id="GGF98799.1"/>
    </source>
</evidence>
<dbReference type="InterPro" id="IPR013752">
    <property type="entry name" value="KPA_reductase"/>
</dbReference>
<evidence type="ECO:0000256" key="3">
    <source>
        <dbReference type="ARBA" id="ARBA00013014"/>
    </source>
</evidence>
<dbReference type="InterPro" id="IPR008927">
    <property type="entry name" value="6-PGluconate_DH-like_C_sf"/>
</dbReference>
<gene>
    <name evidence="13" type="ORF">GCM10010995_15100</name>
</gene>
<sequence length="312" mass="34760">MKVSIIGVGAIGGFIGVRLQNAGIAVQLVLKQKPKNQQAVDLAITGGMALAASFKDIVDCVEDIDGDLIFICTKSTANSVLFESLKNVRNKWIVLLQNGINEEDKLRQYLDESNTIIGAISHIKVSKKGSEITWHNQLCNIDYAYMQPRNNISVDRLLSKAFIEANKKESVLDLRFHKLLVSAPCNGASVVFQADMNTLANNPQIAQMIRQIALEVIAVAHAYKVALNVEAIDNLLVALAKPEYSGAYFSMWYDYNENKPMELGSIYENVLEMARLKDLEMPMLERLYGQLMCLEMKKLSVDHKDTIKGMFG</sequence>
<evidence type="ECO:0000256" key="4">
    <source>
        <dbReference type="ARBA" id="ARBA00019465"/>
    </source>
</evidence>
<evidence type="ECO:0000259" key="11">
    <source>
        <dbReference type="Pfam" id="PF02558"/>
    </source>
</evidence>
<evidence type="ECO:0000256" key="5">
    <source>
        <dbReference type="ARBA" id="ARBA00022655"/>
    </source>
</evidence>
<dbReference type="InterPro" id="IPR051402">
    <property type="entry name" value="KPR-Related"/>
</dbReference>
<dbReference type="Pfam" id="PF08546">
    <property type="entry name" value="ApbA_C"/>
    <property type="match status" value="1"/>
</dbReference>
<accession>A0A8J3E8H8</accession>
<comment type="caution">
    <text evidence="13">The sequence shown here is derived from an EMBL/GenBank/DDBJ whole genome shotgun (WGS) entry which is preliminary data.</text>
</comment>
<reference evidence="13" key="1">
    <citation type="journal article" date="2014" name="Int. J. Syst. Evol. Microbiol.">
        <title>Complete genome sequence of Corynebacterium casei LMG S-19264T (=DSM 44701T), isolated from a smear-ripened cheese.</title>
        <authorList>
            <consortium name="US DOE Joint Genome Institute (JGI-PGF)"/>
            <person name="Walter F."/>
            <person name="Albersmeier A."/>
            <person name="Kalinowski J."/>
            <person name="Ruckert C."/>
        </authorList>
    </citation>
    <scope>NUCLEOTIDE SEQUENCE</scope>
    <source>
        <strain evidence="13">CGMCC 1.15758</strain>
    </source>
</reference>
<dbReference type="RefSeq" id="WP_157968256.1">
    <property type="nucleotide sequence ID" value="NZ_BMJS01000015.1"/>
</dbReference>
<keyword evidence="14" id="KW-1185">Reference proteome</keyword>
<comment type="function">
    <text evidence="10">Catalyzes the NADPH-dependent reduction of ketopantoate into pantoic acid.</text>
</comment>
<dbReference type="Gene3D" id="3.40.50.720">
    <property type="entry name" value="NAD(P)-binding Rossmann-like Domain"/>
    <property type="match status" value="1"/>
</dbReference>
<dbReference type="InterPro" id="IPR003710">
    <property type="entry name" value="ApbA"/>
</dbReference>
<keyword evidence="7 10" id="KW-0560">Oxidoreductase</keyword>
<evidence type="ECO:0000259" key="12">
    <source>
        <dbReference type="Pfam" id="PF08546"/>
    </source>
</evidence>
<dbReference type="InterPro" id="IPR013332">
    <property type="entry name" value="KPR_N"/>
</dbReference>
<dbReference type="EMBL" id="BMJS01000015">
    <property type="protein sequence ID" value="GGF98799.1"/>
    <property type="molecule type" value="Genomic_DNA"/>
</dbReference>
<dbReference type="Gene3D" id="1.10.1040.10">
    <property type="entry name" value="N-(1-d-carboxylethyl)-l-norvaline Dehydrogenase, domain 2"/>
    <property type="match status" value="1"/>
</dbReference>
<dbReference type="InterPro" id="IPR013328">
    <property type="entry name" value="6PGD_dom2"/>
</dbReference>
<evidence type="ECO:0000313" key="14">
    <source>
        <dbReference type="Proteomes" id="UP000636949"/>
    </source>
</evidence>
<dbReference type="AlphaFoldDB" id="A0A8J3E8H8"/>
<dbReference type="PANTHER" id="PTHR21708:SF26">
    <property type="entry name" value="2-DEHYDROPANTOATE 2-REDUCTASE"/>
    <property type="match status" value="1"/>
</dbReference>
<evidence type="ECO:0000256" key="9">
    <source>
        <dbReference type="ARBA" id="ARBA00048793"/>
    </source>
</evidence>
<feature type="domain" description="Ketopantoate reductase C-terminal" evidence="12">
    <location>
        <begin position="173"/>
        <end position="291"/>
    </location>
</feature>
<dbReference type="NCBIfam" id="TIGR00745">
    <property type="entry name" value="apbA_panE"/>
    <property type="match status" value="1"/>
</dbReference>
<name>A0A8J3E8H8_9GAMM</name>
<evidence type="ECO:0000256" key="8">
    <source>
        <dbReference type="ARBA" id="ARBA00032024"/>
    </source>
</evidence>
<comment type="catalytic activity">
    <reaction evidence="9 10">
        <text>(R)-pantoate + NADP(+) = 2-dehydropantoate + NADPH + H(+)</text>
        <dbReference type="Rhea" id="RHEA:16233"/>
        <dbReference type="ChEBI" id="CHEBI:11561"/>
        <dbReference type="ChEBI" id="CHEBI:15378"/>
        <dbReference type="ChEBI" id="CHEBI:15980"/>
        <dbReference type="ChEBI" id="CHEBI:57783"/>
        <dbReference type="ChEBI" id="CHEBI:58349"/>
        <dbReference type="EC" id="1.1.1.169"/>
    </reaction>
</comment>
<keyword evidence="5 10" id="KW-0566">Pantothenate biosynthesis</keyword>
<evidence type="ECO:0000256" key="6">
    <source>
        <dbReference type="ARBA" id="ARBA00022857"/>
    </source>
</evidence>
<evidence type="ECO:0000256" key="1">
    <source>
        <dbReference type="ARBA" id="ARBA00004994"/>
    </source>
</evidence>
<keyword evidence="6 10" id="KW-0521">NADP</keyword>
<protein>
    <recommendedName>
        <fullName evidence="4 10">2-dehydropantoate 2-reductase</fullName>
        <ecNumber evidence="3 10">1.1.1.169</ecNumber>
    </recommendedName>
    <alternativeName>
        <fullName evidence="8 10">Ketopantoate reductase</fullName>
    </alternativeName>
</protein>
<dbReference type="UniPathway" id="UPA00028">
    <property type="reaction ID" value="UER00004"/>
</dbReference>
<comment type="similarity">
    <text evidence="2 10">Belongs to the ketopantoate reductase family.</text>
</comment>
<dbReference type="PANTHER" id="PTHR21708">
    <property type="entry name" value="PROBABLE 2-DEHYDROPANTOATE 2-REDUCTASE"/>
    <property type="match status" value="1"/>
</dbReference>
<organism evidence="13 14">
    <name type="scientific">Cysteiniphilum litorale</name>
    <dbReference type="NCBI Taxonomy" id="2056700"/>
    <lineage>
        <taxon>Bacteria</taxon>
        <taxon>Pseudomonadati</taxon>
        <taxon>Pseudomonadota</taxon>
        <taxon>Gammaproteobacteria</taxon>
        <taxon>Thiotrichales</taxon>
        <taxon>Fastidiosibacteraceae</taxon>
        <taxon>Cysteiniphilum</taxon>
    </lineage>
</organism>
<dbReference type="GO" id="GO:0005737">
    <property type="term" value="C:cytoplasm"/>
    <property type="evidence" value="ECO:0007669"/>
    <property type="project" value="TreeGrafter"/>
</dbReference>
<dbReference type="Pfam" id="PF02558">
    <property type="entry name" value="ApbA"/>
    <property type="match status" value="1"/>
</dbReference>
<dbReference type="OrthoDB" id="6530772at2"/>
<evidence type="ECO:0000256" key="7">
    <source>
        <dbReference type="ARBA" id="ARBA00023002"/>
    </source>
</evidence>
<dbReference type="SUPFAM" id="SSF48179">
    <property type="entry name" value="6-phosphogluconate dehydrogenase C-terminal domain-like"/>
    <property type="match status" value="1"/>
</dbReference>
<reference evidence="13" key="2">
    <citation type="submission" date="2020-09" db="EMBL/GenBank/DDBJ databases">
        <authorList>
            <person name="Sun Q."/>
            <person name="Zhou Y."/>
        </authorList>
    </citation>
    <scope>NUCLEOTIDE SEQUENCE</scope>
    <source>
        <strain evidence="13">CGMCC 1.15758</strain>
    </source>
</reference>
<evidence type="ECO:0000256" key="10">
    <source>
        <dbReference type="RuleBase" id="RU362068"/>
    </source>
</evidence>
<comment type="pathway">
    <text evidence="1 10">Cofactor biosynthesis; (R)-pantothenate biosynthesis; (R)-pantoate from 3-methyl-2-oxobutanoate: step 2/2.</text>
</comment>
<dbReference type="Proteomes" id="UP000636949">
    <property type="component" value="Unassembled WGS sequence"/>
</dbReference>
<dbReference type="GO" id="GO:0008677">
    <property type="term" value="F:2-dehydropantoate 2-reductase activity"/>
    <property type="evidence" value="ECO:0007669"/>
    <property type="project" value="UniProtKB-EC"/>
</dbReference>
<evidence type="ECO:0000256" key="2">
    <source>
        <dbReference type="ARBA" id="ARBA00007870"/>
    </source>
</evidence>
<dbReference type="GO" id="GO:0015940">
    <property type="term" value="P:pantothenate biosynthetic process"/>
    <property type="evidence" value="ECO:0007669"/>
    <property type="project" value="UniProtKB-UniPathway"/>
</dbReference>
<proteinExistence type="inferred from homology"/>